<organism evidence="1 2">
    <name type="scientific">Lactuca virosa</name>
    <dbReference type="NCBI Taxonomy" id="75947"/>
    <lineage>
        <taxon>Eukaryota</taxon>
        <taxon>Viridiplantae</taxon>
        <taxon>Streptophyta</taxon>
        <taxon>Embryophyta</taxon>
        <taxon>Tracheophyta</taxon>
        <taxon>Spermatophyta</taxon>
        <taxon>Magnoliopsida</taxon>
        <taxon>eudicotyledons</taxon>
        <taxon>Gunneridae</taxon>
        <taxon>Pentapetalae</taxon>
        <taxon>asterids</taxon>
        <taxon>campanulids</taxon>
        <taxon>Asterales</taxon>
        <taxon>Asteraceae</taxon>
        <taxon>Cichorioideae</taxon>
        <taxon>Cichorieae</taxon>
        <taxon>Lactucinae</taxon>
        <taxon>Lactuca</taxon>
    </lineage>
</organism>
<sequence>MIMIFSGMAYSECITFLEWVMQESINKLYYCEPGKPLLYGITAIRNDGDYASFIFDAYGADGLTSLYVDHDGQGIEEWFGSEIEEEEDGDDSCIDGGENEDEIDNLRDMEVDFNEDVVTMNRTKGDEFISELCCEEEEGNDNNIVDDADAVKRRQM</sequence>
<dbReference type="Proteomes" id="UP001157418">
    <property type="component" value="Unassembled WGS sequence"/>
</dbReference>
<comment type="caution">
    <text evidence="1">The sequence shown here is derived from an EMBL/GenBank/DDBJ whole genome shotgun (WGS) entry which is preliminary data.</text>
</comment>
<keyword evidence="2" id="KW-1185">Reference proteome</keyword>
<evidence type="ECO:0000313" key="1">
    <source>
        <dbReference type="EMBL" id="CAH1446980.1"/>
    </source>
</evidence>
<accession>A0AAU9P9Q1</accession>
<gene>
    <name evidence="1" type="ORF">LVIROSA_LOCUS32627</name>
</gene>
<proteinExistence type="predicted"/>
<evidence type="ECO:0000313" key="2">
    <source>
        <dbReference type="Proteomes" id="UP001157418"/>
    </source>
</evidence>
<reference evidence="1 2" key="1">
    <citation type="submission" date="2022-01" db="EMBL/GenBank/DDBJ databases">
        <authorList>
            <person name="Xiong W."/>
            <person name="Schranz E."/>
        </authorList>
    </citation>
    <scope>NUCLEOTIDE SEQUENCE [LARGE SCALE GENOMIC DNA]</scope>
</reference>
<dbReference type="AlphaFoldDB" id="A0AAU9P9Q1"/>
<dbReference type="EMBL" id="CAKMRJ010005523">
    <property type="protein sequence ID" value="CAH1446980.1"/>
    <property type="molecule type" value="Genomic_DNA"/>
</dbReference>
<name>A0AAU9P9Q1_9ASTR</name>
<protein>
    <submittedName>
        <fullName evidence="1">Uncharacterized protein</fullName>
    </submittedName>
</protein>